<dbReference type="PROSITE" id="PS50887">
    <property type="entry name" value="GGDEF"/>
    <property type="match status" value="1"/>
</dbReference>
<feature type="domain" description="GGDEF" evidence="2">
    <location>
        <begin position="253"/>
        <end position="391"/>
    </location>
</feature>
<sequence length="673" mass="72656">MTGEGSTALAPEDQIRRLERRLERERTARQEAERTAEYGLRMLYDKQRDAELLGKIASRANDTRTTAEVFDFALTAVLDRTGWALGAAYMVEAESESLQPLCVKGAKDPAILPLLEHVRDNPVPAADDHLTHAWWSHEPALAESLATAPMIEARRTRALAAGLRSAVAIPVLSGERVVALMEFMAPIEGRPREGLIDVLVQVAAQAARVHEREEMARRLLHDALHDTLTGLPNRKLFAERLDRAVATYNRHRSSFSVLFIDLDRFKAVNDTLGHAVGDTLLKEVATILKAAAAARRATAKATIARMGGDEFCILIEDEHSLGMAEGLANDIIREVRRTMTIQGHPVRIGASVGIAAAHRSYANGSELLRDADTAMYEAKASGRGQVKIFSTLPKDRNFRREKLIQDLVEAAAGDFAGFSLVFQPVVSLKDGGIRGFEALARWQTPDGEDVPPTEFVGIAENCGQIAALGNWILDRALAALAELQAASPSPLSMSVNISQKQLTPEFVGTIAASLARHGLNARDLCLELKEGVAVGLEPQAARLIASIKQMGVSLVVDDFGSAYSAFANVRRFPAETLKIDSAFVRAIAEDPGGIEIARALVAMAHDLGITVSAGGTETARQVETLGEIGCDEAQGNFFSRPMDMETARTILAPVPVATESADRARPASRPLAG</sequence>
<protein>
    <submittedName>
        <fullName evidence="3">Diguanylate cyclase (GGDEF)-like protein</fullName>
    </submittedName>
</protein>
<proteinExistence type="predicted"/>
<dbReference type="CDD" id="cd01948">
    <property type="entry name" value="EAL"/>
    <property type="match status" value="1"/>
</dbReference>
<dbReference type="SUPFAM" id="SSF55781">
    <property type="entry name" value="GAF domain-like"/>
    <property type="match status" value="1"/>
</dbReference>
<gene>
    <name evidence="3" type="ORF">GGR23_002189</name>
</gene>
<dbReference type="PANTHER" id="PTHR44757">
    <property type="entry name" value="DIGUANYLATE CYCLASE DGCP"/>
    <property type="match status" value="1"/>
</dbReference>
<organism evidence="3 4">
    <name type="scientific">Gellertiella hungarica</name>
    <dbReference type="NCBI Taxonomy" id="1572859"/>
    <lineage>
        <taxon>Bacteria</taxon>
        <taxon>Pseudomonadati</taxon>
        <taxon>Pseudomonadota</taxon>
        <taxon>Alphaproteobacteria</taxon>
        <taxon>Hyphomicrobiales</taxon>
        <taxon>Rhizobiaceae</taxon>
        <taxon>Gellertiella</taxon>
    </lineage>
</organism>
<feature type="domain" description="EAL" evidence="1">
    <location>
        <begin position="400"/>
        <end position="655"/>
    </location>
</feature>
<dbReference type="FunFam" id="3.30.70.270:FF:000001">
    <property type="entry name" value="Diguanylate cyclase domain protein"/>
    <property type="match status" value="1"/>
</dbReference>
<comment type="caution">
    <text evidence="3">The sequence shown here is derived from an EMBL/GenBank/DDBJ whole genome shotgun (WGS) entry which is preliminary data.</text>
</comment>
<dbReference type="EMBL" id="JACIEZ010000003">
    <property type="protein sequence ID" value="MBB4065002.1"/>
    <property type="molecule type" value="Genomic_DNA"/>
</dbReference>
<keyword evidence="4" id="KW-1185">Reference proteome</keyword>
<dbReference type="GO" id="GO:0003824">
    <property type="term" value="F:catalytic activity"/>
    <property type="evidence" value="ECO:0007669"/>
    <property type="project" value="UniProtKB-ARBA"/>
</dbReference>
<dbReference type="Pfam" id="PF13185">
    <property type="entry name" value="GAF_2"/>
    <property type="match status" value="1"/>
</dbReference>
<evidence type="ECO:0000259" key="1">
    <source>
        <dbReference type="PROSITE" id="PS50883"/>
    </source>
</evidence>
<evidence type="ECO:0000313" key="3">
    <source>
        <dbReference type="EMBL" id="MBB4065002.1"/>
    </source>
</evidence>
<dbReference type="RefSeq" id="WP_183366286.1">
    <property type="nucleotide sequence ID" value="NZ_JACIEZ010000003.1"/>
</dbReference>
<dbReference type="InterPro" id="IPR000160">
    <property type="entry name" value="GGDEF_dom"/>
</dbReference>
<dbReference type="InterPro" id="IPR003018">
    <property type="entry name" value="GAF"/>
</dbReference>
<dbReference type="Pfam" id="PF00563">
    <property type="entry name" value="EAL"/>
    <property type="match status" value="1"/>
</dbReference>
<dbReference type="InterPro" id="IPR001633">
    <property type="entry name" value="EAL_dom"/>
</dbReference>
<dbReference type="NCBIfam" id="TIGR00254">
    <property type="entry name" value="GGDEF"/>
    <property type="match status" value="1"/>
</dbReference>
<dbReference type="InterPro" id="IPR052155">
    <property type="entry name" value="Biofilm_reg_signaling"/>
</dbReference>
<reference evidence="3 4" key="1">
    <citation type="submission" date="2020-08" db="EMBL/GenBank/DDBJ databases">
        <title>Genomic Encyclopedia of Type Strains, Phase IV (KMG-IV): sequencing the most valuable type-strain genomes for metagenomic binning, comparative biology and taxonomic classification.</title>
        <authorList>
            <person name="Goeker M."/>
        </authorList>
    </citation>
    <scope>NUCLEOTIDE SEQUENCE [LARGE SCALE GENOMIC DNA]</scope>
    <source>
        <strain evidence="3 4">DSM 29853</strain>
    </source>
</reference>
<dbReference type="PANTHER" id="PTHR44757:SF2">
    <property type="entry name" value="BIOFILM ARCHITECTURE MAINTENANCE PROTEIN MBAA"/>
    <property type="match status" value="1"/>
</dbReference>
<dbReference type="InterPro" id="IPR029016">
    <property type="entry name" value="GAF-like_dom_sf"/>
</dbReference>
<dbReference type="SMART" id="SM00052">
    <property type="entry name" value="EAL"/>
    <property type="match status" value="1"/>
</dbReference>
<dbReference type="CDD" id="cd01949">
    <property type="entry name" value="GGDEF"/>
    <property type="match status" value="1"/>
</dbReference>
<evidence type="ECO:0000259" key="2">
    <source>
        <dbReference type="PROSITE" id="PS50887"/>
    </source>
</evidence>
<dbReference type="InterPro" id="IPR043128">
    <property type="entry name" value="Rev_trsase/Diguanyl_cyclase"/>
</dbReference>
<accession>A0A7W6NL62</accession>
<dbReference type="InterPro" id="IPR035919">
    <property type="entry name" value="EAL_sf"/>
</dbReference>
<dbReference type="SUPFAM" id="SSF55073">
    <property type="entry name" value="Nucleotide cyclase"/>
    <property type="match status" value="1"/>
</dbReference>
<dbReference type="InterPro" id="IPR029787">
    <property type="entry name" value="Nucleotide_cyclase"/>
</dbReference>
<dbReference type="PROSITE" id="PS50883">
    <property type="entry name" value="EAL"/>
    <property type="match status" value="1"/>
</dbReference>
<dbReference type="SUPFAM" id="SSF141868">
    <property type="entry name" value="EAL domain-like"/>
    <property type="match status" value="1"/>
</dbReference>
<dbReference type="Gene3D" id="3.30.450.40">
    <property type="match status" value="1"/>
</dbReference>
<dbReference type="Pfam" id="PF00990">
    <property type="entry name" value="GGDEF"/>
    <property type="match status" value="1"/>
</dbReference>
<dbReference type="Gene3D" id="3.30.70.270">
    <property type="match status" value="1"/>
</dbReference>
<dbReference type="SMART" id="SM00267">
    <property type="entry name" value="GGDEF"/>
    <property type="match status" value="1"/>
</dbReference>
<dbReference type="AlphaFoldDB" id="A0A7W6NL62"/>
<dbReference type="Proteomes" id="UP000528286">
    <property type="component" value="Unassembled WGS sequence"/>
</dbReference>
<name>A0A7W6NL62_9HYPH</name>
<dbReference type="Gene3D" id="3.20.20.450">
    <property type="entry name" value="EAL domain"/>
    <property type="match status" value="1"/>
</dbReference>
<evidence type="ECO:0000313" key="4">
    <source>
        <dbReference type="Proteomes" id="UP000528286"/>
    </source>
</evidence>